<evidence type="ECO:0000313" key="3">
    <source>
        <dbReference type="Proteomes" id="UP000238375"/>
    </source>
</evidence>
<protein>
    <submittedName>
        <fullName evidence="2">Uncharacterized protein</fullName>
    </submittedName>
</protein>
<name>A0A2T0SE73_9BACT</name>
<accession>A0A2T0SE73</accession>
<keyword evidence="1" id="KW-1133">Transmembrane helix</keyword>
<proteinExistence type="predicted"/>
<keyword evidence="1" id="KW-0812">Transmembrane</keyword>
<feature type="transmembrane region" description="Helical" evidence="1">
    <location>
        <begin position="46"/>
        <end position="74"/>
    </location>
</feature>
<evidence type="ECO:0000256" key="1">
    <source>
        <dbReference type="SAM" id="Phobius"/>
    </source>
</evidence>
<keyword evidence="1" id="KW-0472">Membrane</keyword>
<dbReference type="Proteomes" id="UP000238375">
    <property type="component" value="Unassembled WGS sequence"/>
</dbReference>
<keyword evidence="3" id="KW-1185">Reference proteome</keyword>
<gene>
    <name evidence="2" type="ORF">CLV58_12211</name>
</gene>
<feature type="transmembrane region" description="Helical" evidence="1">
    <location>
        <begin position="7"/>
        <end position="26"/>
    </location>
</feature>
<reference evidence="2 3" key="1">
    <citation type="submission" date="2018-03" db="EMBL/GenBank/DDBJ databases">
        <title>Genomic Encyclopedia of Archaeal and Bacterial Type Strains, Phase II (KMG-II): from individual species to whole genera.</title>
        <authorList>
            <person name="Goeker M."/>
        </authorList>
    </citation>
    <scope>NUCLEOTIDE SEQUENCE [LARGE SCALE GENOMIC DNA]</scope>
    <source>
        <strain evidence="2 3">DSM 28354</strain>
    </source>
</reference>
<dbReference type="EMBL" id="PVTE01000022">
    <property type="protein sequence ID" value="PRY31716.1"/>
    <property type="molecule type" value="Genomic_DNA"/>
</dbReference>
<organism evidence="2 3">
    <name type="scientific">Spirosoma oryzae</name>
    <dbReference type="NCBI Taxonomy" id="1469603"/>
    <lineage>
        <taxon>Bacteria</taxon>
        <taxon>Pseudomonadati</taxon>
        <taxon>Bacteroidota</taxon>
        <taxon>Cytophagia</taxon>
        <taxon>Cytophagales</taxon>
        <taxon>Cytophagaceae</taxon>
        <taxon>Spirosoma</taxon>
    </lineage>
</organism>
<comment type="caution">
    <text evidence="2">The sequence shown here is derived from an EMBL/GenBank/DDBJ whole genome shotgun (WGS) entry which is preliminary data.</text>
</comment>
<dbReference type="AlphaFoldDB" id="A0A2T0SE73"/>
<evidence type="ECO:0000313" key="2">
    <source>
        <dbReference type="EMBL" id="PRY31716.1"/>
    </source>
</evidence>
<sequence length="75" mass="8612">MSESRKGIVAVLMTLLYVALLALYILNPLDKVLPDRRLLLFPFTVIGLVSFWRINLFFTLWIVVSAGCIAYYFVL</sequence>